<feature type="compositionally biased region" description="Polar residues" evidence="1">
    <location>
        <begin position="568"/>
        <end position="589"/>
    </location>
</feature>
<dbReference type="AlphaFoldDB" id="A0A0F4YFQ6"/>
<dbReference type="Proteomes" id="UP000053958">
    <property type="component" value="Unassembled WGS sequence"/>
</dbReference>
<accession>A0A0F4YFQ6</accession>
<reference evidence="2 3" key="1">
    <citation type="submission" date="2015-04" db="EMBL/GenBank/DDBJ databases">
        <authorList>
            <person name="Heijne W.H."/>
            <person name="Fedorova N.D."/>
            <person name="Nierman W.C."/>
            <person name="Vollebregt A.W."/>
            <person name="Zhao Z."/>
            <person name="Wu L."/>
            <person name="Kumar M."/>
            <person name="Stam H."/>
            <person name="van den Berg M.A."/>
            <person name="Pel H.J."/>
        </authorList>
    </citation>
    <scope>NUCLEOTIDE SEQUENCE [LARGE SCALE GENOMIC DNA]</scope>
    <source>
        <strain evidence="2 3">CBS 393.64</strain>
    </source>
</reference>
<evidence type="ECO:0000313" key="3">
    <source>
        <dbReference type="Proteomes" id="UP000053958"/>
    </source>
</evidence>
<protein>
    <submittedName>
        <fullName evidence="2">Uncharacterized protein</fullName>
    </submittedName>
</protein>
<sequence>MDSSSFNALGQRTDQIIQERLRFYRGCAKVELRHLVFDSDDVLGSRPLDRSNVGRLVNIFNIEGCSHFEPEHRVAAIISEDTLNRSLLRSNTTQEALLDVVDPPMLVFEDNTKLLCPYGKHRLKAAEEYGEALPPEALTQLREESSNARNFKDGEIYRIYRQYELLNDTTQARKWWAKFESDDRRKDFRRLLSNSLLREGFDRLLPYIGIWDPLKSTQVERILGMRCHEIWSTLFSKEKASYVDPTSVRLLEGLMPQYSHSDQNRIMELMESGQLFPLVPGVEERRALLDRLLATSGRILSLNTLIHDTLYLERPARAFRSLLPQKFKGSLKHAMLRQHQPRGTPGQCEIQISEHEFKTVQVWGSSFLLVMMQLWLFALRHFVSPHMERKSKQEAADWPIEPRSLSKMAILADRFGFTSDKMKELRQTDFDEATIEHFLRAICREEFYMVEDSKIRLMALRFKEYLRNLSRHQEKPRGTPVFSTDDPDKMAHRRYNSPRLDEYERDRTYLFIEHIYSPSQPPGQYPTSFAVTREIFFSFFGREPPYTILSQRDASVPPAPAQAEDADSQQANESTTSPQPTATGNTPVQDNEGGERIATHSELPEIVVSEPVDLEPHPPGTPDRLMEGVEFDPPLAHGFEDHTCKAPLEKRAEISLHRSATQVLDMWRESDNRDLIVLYMFESRRYIKFLAQGGLNLQLTLDDLGRDHYFLTIKGDEVEVPENVYEGALEKRLVLVGRKNARSRGIRDGYGQISLSELRKYLSAYDVRTGKRKLEEDDNYPEPDKPSSSRLRIL</sequence>
<dbReference type="Pfam" id="PF12520">
    <property type="entry name" value="DUF3723"/>
    <property type="match status" value="1"/>
</dbReference>
<evidence type="ECO:0000313" key="2">
    <source>
        <dbReference type="EMBL" id="KKA16448.1"/>
    </source>
</evidence>
<feature type="region of interest" description="Disordered" evidence="1">
    <location>
        <begin position="774"/>
        <end position="794"/>
    </location>
</feature>
<keyword evidence="3" id="KW-1185">Reference proteome</keyword>
<dbReference type="RefSeq" id="XP_013323060.1">
    <property type="nucleotide sequence ID" value="XM_013467606.1"/>
</dbReference>
<gene>
    <name evidence="2" type="ORF">T310_9960</name>
</gene>
<organism evidence="2 3">
    <name type="scientific">Rasamsonia emersonii (strain ATCC 16479 / CBS 393.64 / IMI 116815)</name>
    <dbReference type="NCBI Taxonomy" id="1408163"/>
    <lineage>
        <taxon>Eukaryota</taxon>
        <taxon>Fungi</taxon>
        <taxon>Dikarya</taxon>
        <taxon>Ascomycota</taxon>
        <taxon>Pezizomycotina</taxon>
        <taxon>Eurotiomycetes</taxon>
        <taxon>Eurotiomycetidae</taxon>
        <taxon>Eurotiales</taxon>
        <taxon>Trichocomaceae</taxon>
        <taxon>Rasamsonia</taxon>
    </lineage>
</organism>
<dbReference type="EMBL" id="LASV01000770">
    <property type="protein sequence ID" value="KKA16448.1"/>
    <property type="molecule type" value="Genomic_DNA"/>
</dbReference>
<name>A0A0F4YFQ6_RASE3</name>
<proteinExistence type="predicted"/>
<dbReference type="OrthoDB" id="4218586at2759"/>
<feature type="region of interest" description="Disordered" evidence="1">
    <location>
        <begin position="552"/>
        <end position="593"/>
    </location>
</feature>
<dbReference type="InterPro" id="IPR022198">
    <property type="entry name" value="DUF3723"/>
</dbReference>
<dbReference type="GeneID" id="25321872"/>
<comment type="caution">
    <text evidence="2">The sequence shown here is derived from an EMBL/GenBank/DDBJ whole genome shotgun (WGS) entry which is preliminary data.</text>
</comment>
<dbReference type="STRING" id="1408163.A0A0F4YFQ6"/>
<feature type="region of interest" description="Disordered" evidence="1">
    <location>
        <begin position="473"/>
        <end position="493"/>
    </location>
</feature>
<evidence type="ECO:0000256" key="1">
    <source>
        <dbReference type="SAM" id="MobiDB-lite"/>
    </source>
</evidence>